<keyword evidence="2" id="KW-1185">Reference proteome</keyword>
<evidence type="ECO:0000313" key="1">
    <source>
        <dbReference type="EMBL" id="KAJ1348678.1"/>
    </source>
</evidence>
<sequence length="193" mass="20604">MSGSHYRSLVTGVACDCAHACTFEEDKEGAIIPSVTATVTPPSFTLDGQPEEISLTSSKTFSEDETGSGGFVGLHTSPLPKFVDGSVFQVEEPKSTVRPTDSSGRELPLVIGPDGVPLDINAEGEIVDMNQNPIIIDEEGVPVDPFGNRLPQNKEGAWIYPLVDKSGNPLPVDENNMPIISIIDSHGRENSSR</sequence>
<evidence type="ECO:0000313" key="2">
    <source>
        <dbReference type="Proteomes" id="UP001196413"/>
    </source>
</evidence>
<gene>
    <name evidence="1" type="ORF">KIN20_004031</name>
</gene>
<dbReference type="AlphaFoldDB" id="A0AAD5M2G1"/>
<organism evidence="1 2">
    <name type="scientific">Parelaphostrongylus tenuis</name>
    <name type="common">Meningeal worm</name>
    <dbReference type="NCBI Taxonomy" id="148309"/>
    <lineage>
        <taxon>Eukaryota</taxon>
        <taxon>Metazoa</taxon>
        <taxon>Ecdysozoa</taxon>
        <taxon>Nematoda</taxon>
        <taxon>Chromadorea</taxon>
        <taxon>Rhabditida</taxon>
        <taxon>Rhabditina</taxon>
        <taxon>Rhabditomorpha</taxon>
        <taxon>Strongyloidea</taxon>
        <taxon>Metastrongylidae</taxon>
        <taxon>Parelaphostrongylus</taxon>
    </lineage>
</organism>
<accession>A0AAD5M2G1</accession>
<dbReference type="EMBL" id="JAHQIW010000540">
    <property type="protein sequence ID" value="KAJ1348678.1"/>
    <property type="molecule type" value="Genomic_DNA"/>
</dbReference>
<reference evidence="1" key="1">
    <citation type="submission" date="2021-06" db="EMBL/GenBank/DDBJ databases">
        <title>Parelaphostrongylus tenuis whole genome reference sequence.</title>
        <authorList>
            <person name="Garwood T.J."/>
            <person name="Larsen P.A."/>
            <person name="Fountain-Jones N.M."/>
            <person name="Garbe J.R."/>
            <person name="Macchietto M.G."/>
            <person name="Kania S.A."/>
            <person name="Gerhold R.W."/>
            <person name="Richards J.E."/>
            <person name="Wolf T.M."/>
        </authorList>
    </citation>
    <scope>NUCLEOTIDE SEQUENCE</scope>
    <source>
        <strain evidence="1">MNPRO001-30</strain>
        <tissue evidence="1">Meninges</tissue>
    </source>
</reference>
<comment type="caution">
    <text evidence="1">The sequence shown here is derived from an EMBL/GenBank/DDBJ whole genome shotgun (WGS) entry which is preliminary data.</text>
</comment>
<proteinExistence type="predicted"/>
<name>A0AAD5M2G1_PARTN</name>
<dbReference type="Proteomes" id="UP001196413">
    <property type="component" value="Unassembled WGS sequence"/>
</dbReference>
<protein>
    <submittedName>
        <fullName evidence="1">Uncharacterized protein</fullName>
    </submittedName>
</protein>